<dbReference type="Proteomes" id="UP000095751">
    <property type="component" value="Unassembled WGS sequence"/>
</dbReference>
<dbReference type="Pfam" id="PF02902">
    <property type="entry name" value="Peptidase_C48"/>
    <property type="match status" value="1"/>
</dbReference>
<dbReference type="EMBL" id="KV784375">
    <property type="protein sequence ID" value="OEU09389.1"/>
    <property type="molecule type" value="Genomic_DNA"/>
</dbReference>
<gene>
    <name evidence="7" type="ORF">FRACYDRAFT_248238</name>
</gene>
<accession>A0A1E7EU83</accession>
<dbReference type="GO" id="GO:0006508">
    <property type="term" value="P:proteolysis"/>
    <property type="evidence" value="ECO:0007669"/>
    <property type="project" value="UniProtKB-KW"/>
</dbReference>
<comment type="similarity">
    <text evidence="1">Belongs to the peptidase C48 family.</text>
</comment>
<dbReference type="Gene3D" id="3.40.395.10">
    <property type="entry name" value="Adenoviral Proteinase, Chain A"/>
    <property type="match status" value="1"/>
</dbReference>
<feature type="region of interest" description="Disordered" evidence="5">
    <location>
        <begin position="261"/>
        <end position="280"/>
    </location>
</feature>
<evidence type="ECO:0000256" key="2">
    <source>
        <dbReference type="ARBA" id="ARBA00022670"/>
    </source>
</evidence>
<keyword evidence="2" id="KW-0645">Protease</keyword>
<protein>
    <submittedName>
        <fullName evidence="7">Cysteine proteinase</fullName>
    </submittedName>
</protein>
<dbReference type="PANTHER" id="PTHR46468">
    <property type="entry name" value="SENTRIN-SPECIFIC PROTEASE 8"/>
    <property type="match status" value="1"/>
</dbReference>
<evidence type="ECO:0000259" key="6">
    <source>
        <dbReference type="PROSITE" id="PS50600"/>
    </source>
</evidence>
<dbReference type="InterPro" id="IPR038765">
    <property type="entry name" value="Papain-like_cys_pep_sf"/>
</dbReference>
<dbReference type="SUPFAM" id="SSF54001">
    <property type="entry name" value="Cysteine proteinases"/>
    <property type="match status" value="1"/>
</dbReference>
<dbReference type="GO" id="GO:0000338">
    <property type="term" value="P:protein deneddylation"/>
    <property type="evidence" value="ECO:0007669"/>
    <property type="project" value="TreeGrafter"/>
</dbReference>
<evidence type="ECO:0000256" key="3">
    <source>
        <dbReference type="ARBA" id="ARBA00022801"/>
    </source>
</evidence>
<sequence>MPTNMHYFKESDLIINYHDAVIYGSDLKLLENRTEWLNDSCIHFFFVLLQQRHREQEQERECEREQKETSSSSSFLFMDPSVVSYWMHQCTDQDDIEDFVNNTNFPKSKGRNGNGGGGGGGVIFIAVNDDMTLSSNGWQIPNSGSHWSLLLIIVGCGDDNKNKNNNNDEDENDSEVSHISSLCFLHFDSIRNSRNIRAANDIAKKILLHVYSDDNNKRKRDSDSNHDKPKVIQVETPQQRNGYDCGVHVLGAAKILSSSSTTTSLTINSNNDNNNSDSMNSVRLNSLEESLQQGVGNNSFDFCSKLRDEISSEILLLSSSASS</sequence>
<dbReference type="InParanoid" id="A0A1E7EU83"/>
<dbReference type="PROSITE" id="PS50600">
    <property type="entry name" value="ULP_PROTEASE"/>
    <property type="match status" value="1"/>
</dbReference>
<evidence type="ECO:0000313" key="8">
    <source>
        <dbReference type="Proteomes" id="UP000095751"/>
    </source>
</evidence>
<keyword evidence="4" id="KW-0788">Thiol protease</keyword>
<name>A0A1E7EU83_9STRA</name>
<feature type="domain" description="Ubiquitin-like protease family profile" evidence="6">
    <location>
        <begin position="20"/>
        <end position="256"/>
    </location>
</feature>
<dbReference type="OrthoDB" id="5065855at2759"/>
<keyword evidence="8" id="KW-1185">Reference proteome</keyword>
<dbReference type="InterPro" id="IPR044613">
    <property type="entry name" value="Nep1/2-like"/>
</dbReference>
<keyword evidence="3" id="KW-0378">Hydrolase</keyword>
<evidence type="ECO:0000313" key="7">
    <source>
        <dbReference type="EMBL" id="OEU09389.1"/>
    </source>
</evidence>
<evidence type="ECO:0000256" key="1">
    <source>
        <dbReference type="ARBA" id="ARBA00005234"/>
    </source>
</evidence>
<dbReference type="GO" id="GO:0019784">
    <property type="term" value="F:deNEDDylase activity"/>
    <property type="evidence" value="ECO:0007669"/>
    <property type="project" value="InterPro"/>
</dbReference>
<dbReference type="AlphaFoldDB" id="A0A1E7EU83"/>
<evidence type="ECO:0000256" key="5">
    <source>
        <dbReference type="SAM" id="MobiDB-lite"/>
    </source>
</evidence>
<dbReference type="GO" id="GO:0008234">
    <property type="term" value="F:cysteine-type peptidase activity"/>
    <property type="evidence" value="ECO:0007669"/>
    <property type="project" value="UniProtKB-KW"/>
</dbReference>
<evidence type="ECO:0000256" key="4">
    <source>
        <dbReference type="ARBA" id="ARBA00022807"/>
    </source>
</evidence>
<proteinExistence type="inferred from homology"/>
<organism evidence="7 8">
    <name type="scientific">Fragilariopsis cylindrus CCMP1102</name>
    <dbReference type="NCBI Taxonomy" id="635003"/>
    <lineage>
        <taxon>Eukaryota</taxon>
        <taxon>Sar</taxon>
        <taxon>Stramenopiles</taxon>
        <taxon>Ochrophyta</taxon>
        <taxon>Bacillariophyta</taxon>
        <taxon>Bacillariophyceae</taxon>
        <taxon>Bacillariophycidae</taxon>
        <taxon>Bacillariales</taxon>
        <taxon>Bacillariaceae</taxon>
        <taxon>Fragilariopsis</taxon>
    </lineage>
</organism>
<reference evidence="7 8" key="1">
    <citation type="submission" date="2016-09" db="EMBL/GenBank/DDBJ databases">
        <title>Extensive genetic diversity and differential bi-allelic expression allows diatom success in the polar Southern Ocean.</title>
        <authorList>
            <consortium name="DOE Joint Genome Institute"/>
            <person name="Mock T."/>
            <person name="Otillar R.P."/>
            <person name="Strauss J."/>
            <person name="Dupont C."/>
            <person name="Frickenhaus S."/>
            <person name="Maumus F."/>
            <person name="Mcmullan M."/>
            <person name="Sanges R."/>
            <person name="Schmutz J."/>
            <person name="Toseland A."/>
            <person name="Valas R."/>
            <person name="Veluchamy A."/>
            <person name="Ward B.J."/>
            <person name="Allen A."/>
            <person name="Barry K."/>
            <person name="Falciatore A."/>
            <person name="Ferrante M."/>
            <person name="Fortunato A.E."/>
            <person name="Gloeckner G."/>
            <person name="Gruber A."/>
            <person name="Hipkin R."/>
            <person name="Janech M."/>
            <person name="Kroth P."/>
            <person name="Leese F."/>
            <person name="Lindquist E."/>
            <person name="Lyon B.R."/>
            <person name="Martin J."/>
            <person name="Mayer C."/>
            <person name="Parker M."/>
            <person name="Quesneville H."/>
            <person name="Raymond J."/>
            <person name="Uhlig C."/>
            <person name="Valentin K.U."/>
            <person name="Worden A.Z."/>
            <person name="Armbrust E.V."/>
            <person name="Bowler C."/>
            <person name="Green B."/>
            <person name="Moulton V."/>
            <person name="Van Oosterhout C."/>
            <person name="Grigoriev I."/>
        </authorList>
    </citation>
    <scope>NUCLEOTIDE SEQUENCE [LARGE SCALE GENOMIC DNA]</scope>
    <source>
        <strain evidence="7 8">CCMP1102</strain>
    </source>
</reference>
<dbReference type="InterPro" id="IPR003653">
    <property type="entry name" value="Peptidase_C48_C"/>
</dbReference>
<dbReference type="KEGG" id="fcy:FRACYDRAFT_248238"/>
<dbReference type="PANTHER" id="PTHR46468:SF1">
    <property type="entry name" value="SENTRIN-SPECIFIC PROTEASE 8"/>
    <property type="match status" value="1"/>
</dbReference>